<feature type="transmembrane region" description="Helical" evidence="1">
    <location>
        <begin position="70"/>
        <end position="87"/>
    </location>
</feature>
<protein>
    <submittedName>
        <fullName evidence="2">Uncharacterized protein</fullName>
    </submittedName>
</protein>
<evidence type="ECO:0000313" key="2">
    <source>
        <dbReference type="EMBL" id="CDM60526.1"/>
    </source>
</evidence>
<dbReference type="Proteomes" id="UP000019443">
    <property type="component" value="Unassembled WGS sequence"/>
</dbReference>
<keyword evidence="1" id="KW-1133">Transmembrane helix</keyword>
<reference evidence="2" key="1">
    <citation type="submission" date="2013-11" db="EMBL/GenBank/DDBJ databases">
        <title>Draft genome sequence of the broad-host-range Rhizobium sp. LPU83 strain, a member of the low-genetic diversity Oregon-like Rhizobium sp. group.</title>
        <authorList>
            <person name="Wibberg D."/>
            <person name="Puehler A."/>
            <person name="Schlueter A."/>
        </authorList>
    </citation>
    <scope>NUCLEOTIDE SEQUENCE [LARGE SCALE GENOMIC DNA]</scope>
    <source>
        <strain evidence="2">LPU83</strain>
        <plasmid evidence="2">pLPU83b</plasmid>
    </source>
</reference>
<organism evidence="2 3">
    <name type="scientific">Rhizobium favelukesii</name>
    <dbReference type="NCBI Taxonomy" id="348824"/>
    <lineage>
        <taxon>Bacteria</taxon>
        <taxon>Pseudomonadati</taxon>
        <taxon>Pseudomonadota</taxon>
        <taxon>Alphaproteobacteria</taxon>
        <taxon>Hyphomicrobiales</taxon>
        <taxon>Rhizobiaceae</taxon>
        <taxon>Rhizobium/Agrobacterium group</taxon>
        <taxon>Rhizobium</taxon>
    </lineage>
</organism>
<evidence type="ECO:0000313" key="3">
    <source>
        <dbReference type="Proteomes" id="UP000019443"/>
    </source>
</evidence>
<sequence length="112" mass="12255">MPKAQAIVSRLSDAHQGLKAAVTKVLSAIWQRCRADTLARQIFRQRSAAALRSCCALDRWQTCIRKSNEVALFAVGIIIVCSLFGFVEDAIKLLFATRSKDGALRVPALLPA</sequence>
<name>W6S280_9HYPH</name>
<proteinExistence type="predicted"/>
<comment type="caution">
    <text evidence="2">The sequence shown here is derived from an EMBL/GenBank/DDBJ whole genome shotgun (WGS) entry which is preliminary data.</text>
</comment>
<keyword evidence="3" id="KW-1185">Reference proteome</keyword>
<geneLocation type="plasmid" evidence="2">
    <name>pLPU83b</name>
</geneLocation>
<accession>W6S280</accession>
<keyword evidence="1" id="KW-0812">Transmembrane</keyword>
<evidence type="ECO:0000256" key="1">
    <source>
        <dbReference type="SAM" id="Phobius"/>
    </source>
</evidence>
<keyword evidence="2" id="KW-0614">Plasmid</keyword>
<dbReference type="EMBL" id="CBYB010000054">
    <property type="protein sequence ID" value="CDM60526.1"/>
    <property type="molecule type" value="Genomic_DNA"/>
</dbReference>
<gene>
    <name evidence="2" type="ORF">LPU83_pLPU83b_0546</name>
</gene>
<keyword evidence="1" id="KW-0472">Membrane</keyword>
<dbReference type="AlphaFoldDB" id="W6S280"/>